<feature type="compositionally biased region" description="Acidic residues" evidence="14">
    <location>
        <begin position="577"/>
        <end position="586"/>
    </location>
</feature>
<accession>A0ABD1FG01</accession>
<dbReference type="Pfam" id="PF00270">
    <property type="entry name" value="DEAD"/>
    <property type="match status" value="1"/>
</dbReference>
<dbReference type="SMART" id="SM00343">
    <property type="entry name" value="ZnF_C2HC"/>
    <property type="match status" value="1"/>
</dbReference>
<dbReference type="Pfam" id="PF00271">
    <property type="entry name" value="Helicase_C"/>
    <property type="match status" value="1"/>
</dbReference>
<evidence type="ECO:0000256" key="13">
    <source>
        <dbReference type="PROSITE-ProRule" id="PRU00047"/>
    </source>
</evidence>
<organism evidence="18 19">
    <name type="scientific">Hypothenemus hampei</name>
    <name type="common">Coffee berry borer</name>
    <dbReference type="NCBI Taxonomy" id="57062"/>
    <lineage>
        <taxon>Eukaryota</taxon>
        <taxon>Metazoa</taxon>
        <taxon>Ecdysozoa</taxon>
        <taxon>Arthropoda</taxon>
        <taxon>Hexapoda</taxon>
        <taxon>Insecta</taxon>
        <taxon>Pterygota</taxon>
        <taxon>Neoptera</taxon>
        <taxon>Endopterygota</taxon>
        <taxon>Coleoptera</taxon>
        <taxon>Polyphaga</taxon>
        <taxon>Cucujiformia</taxon>
        <taxon>Curculionidae</taxon>
        <taxon>Scolytinae</taxon>
        <taxon>Hypothenemus</taxon>
    </lineage>
</organism>
<keyword evidence="8" id="KW-0413">Isomerase</keyword>
<feature type="compositionally biased region" description="Acidic residues" evidence="14">
    <location>
        <begin position="618"/>
        <end position="628"/>
    </location>
</feature>
<feature type="domain" description="Helicase C-terminal" evidence="17">
    <location>
        <begin position="894"/>
        <end position="1066"/>
    </location>
</feature>
<feature type="compositionally biased region" description="Polar residues" evidence="14">
    <location>
        <begin position="83"/>
        <end position="97"/>
    </location>
</feature>
<dbReference type="InterPro" id="IPR004589">
    <property type="entry name" value="DNA_helicase_ATP-dep_RecQ"/>
</dbReference>
<dbReference type="Pfam" id="PF11719">
    <property type="entry name" value="Drc1-Sld2"/>
    <property type="match status" value="1"/>
</dbReference>
<dbReference type="InterPro" id="IPR036875">
    <property type="entry name" value="Znf_CCHC_sf"/>
</dbReference>
<keyword evidence="4" id="KW-0378">Hydrolase</keyword>
<keyword evidence="19" id="KW-1185">Reference proteome</keyword>
<evidence type="ECO:0000256" key="11">
    <source>
        <dbReference type="ARBA" id="ARBA00034808"/>
    </source>
</evidence>
<evidence type="ECO:0000313" key="18">
    <source>
        <dbReference type="EMBL" id="KAL1518212.1"/>
    </source>
</evidence>
<protein>
    <recommendedName>
        <fullName evidence="11">DNA 3'-5' helicase</fullName>
        <ecNumber evidence="11">5.6.2.4</ecNumber>
    </recommendedName>
</protein>
<dbReference type="Gene3D" id="3.40.50.300">
    <property type="entry name" value="P-loop containing nucleotide triphosphate hydrolases"/>
    <property type="match status" value="2"/>
</dbReference>
<keyword evidence="7" id="KW-0238">DNA-binding</keyword>
<dbReference type="EC" id="5.6.2.4" evidence="11"/>
<evidence type="ECO:0000256" key="5">
    <source>
        <dbReference type="ARBA" id="ARBA00022806"/>
    </source>
</evidence>
<dbReference type="InterPro" id="IPR021110">
    <property type="entry name" value="DNA_rep_checkpnt_protein"/>
</dbReference>
<dbReference type="FunFam" id="3.40.50.300:FF:001084">
    <property type="entry name" value="RecQ like helicase 4"/>
    <property type="match status" value="1"/>
</dbReference>
<comment type="subcellular location">
    <subcellularLocation>
        <location evidence="1">Nucleus</location>
    </subcellularLocation>
</comment>
<evidence type="ECO:0000256" key="12">
    <source>
        <dbReference type="ARBA" id="ARBA00049360"/>
    </source>
</evidence>
<evidence type="ECO:0000256" key="1">
    <source>
        <dbReference type="ARBA" id="ARBA00004123"/>
    </source>
</evidence>
<feature type="region of interest" description="Disordered" evidence="14">
    <location>
        <begin position="575"/>
        <end position="628"/>
    </location>
</feature>
<dbReference type="Pfam" id="PF00098">
    <property type="entry name" value="zf-CCHC"/>
    <property type="match status" value="1"/>
</dbReference>
<dbReference type="EMBL" id="JBDJPC010000001">
    <property type="protein sequence ID" value="KAL1518212.1"/>
    <property type="molecule type" value="Genomic_DNA"/>
</dbReference>
<dbReference type="NCBIfam" id="TIGR00614">
    <property type="entry name" value="recQ_fam"/>
    <property type="match status" value="1"/>
</dbReference>
<dbReference type="CDD" id="cd18018">
    <property type="entry name" value="DEXHc_RecQ4-like"/>
    <property type="match status" value="1"/>
</dbReference>
<evidence type="ECO:0000256" key="2">
    <source>
        <dbReference type="ARBA" id="ARBA00005446"/>
    </source>
</evidence>
<dbReference type="FunFam" id="3.40.50.300:FF:000772">
    <property type="entry name" value="ATP-dependent DNA helicase Q4"/>
    <property type="match status" value="1"/>
</dbReference>
<proteinExistence type="inferred from homology"/>
<dbReference type="GO" id="GO:0003677">
    <property type="term" value="F:DNA binding"/>
    <property type="evidence" value="ECO:0007669"/>
    <property type="project" value="UniProtKB-KW"/>
</dbReference>
<dbReference type="SMART" id="SM00490">
    <property type="entry name" value="HELICc"/>
    <property type="match status" value="1"/>
</dbReference>
<keyword evidence="5" id="KW-0347">Helicase</keyword>
<feature type="compositionally biased region" description="Basic and acidic residues" evidence="14">
    <location>
        <begin position="336"/>
        <end position="360"/>
    </location>
</feature>
<dbReference type="InterPro" id="IPR001878">
    <property type="entry name" value="Znf_CCHC"/>
</dbReference>
<dbReference type="PROSITE" id="PS50158">
    <property type="entry name" value="ZF_CCHC"/>
    <property type="match status" value="1"/>
</dbReference>
<dbReference type="InterPro" id="IPR014001">
    <property type="entry name" value="Helicase_ATP-bd"/>
</dbReference>
<dbReference type="GO" id="GO:0008270">
    <property type="term" value="F:zinc ion binding"/>
    <property type="evidence" value="ECO:0007669"/>
    <property type="project" value="UniProtKB-KW"/>
</dbReference>
<comment type="catalytic activity">
    <reaction evidence="10">
        <text>Couples ATP hydrolysis with the unwinding of duplex DNA by translocating in the 3'-5' direction.</text>
        <dbReference type="EC" id="5.6.2.4"/>
    </reaction>
</comment>
<dbReference type="CDD" id="cd22289">
    <property type="entry name" value="RecQL4_SLD2_NTD"/>
    <property type="match status" value="1"/>
</dbReference>
<name>A0ABD1FG01_HYPHA</name>
<comment type="caution">
    <text evidence="18">The sequence shown here is derived from an EMBL/GenBank/DDBJ whole genome shotgun (WGS) entry which is preliminary data.</text>
</comment>
<dbReference type="GO" id="GO:0043138">
    <property type="term" value="F:3'-5' DNA helicase activity"/>
    <property type="evidence" value="ECO:0007669"/>
    <property type="project" value="UniProtKB-EC"/>
</dbReference>
<dbReference type="PANTHER" id="PTHR13710">
    <property type="entry name" value="DNA HELICASE RECQ FAMILY MEMBER"/>
    <property type="match status" value="1"/>
</dbReference>
<evidence type="ECO:0000256" key="10">
    <source>
        <dbReference type="ARBA" id="ARBA00034617"/>
    </source>
</evidence>
<feature type="compositionally biased region" description="Basic and acidic residues" evidence="14">
    <location>
        <begin position="595"/>
        <end position="617"/>
    </location>
</feature>
<dbReference type="SUPFAM" id="SSF52540">
    <property type="entry name" value="P-loop containing nucleoside triphosphate hydrolases"/>
    <property type="match status" value="1"/>
</dbReference>
<keyword evidence="13" id="KW-0479">Metal-binding</keyword>
<dbReference type="PROSITE" id="PS51192">
    <property type="entry name" value="HELICASE_ATP_BIND_1"/>
    <property type="match status" value="1"/>
</dbReference>
<dbReference type="SMART" id="SM00487">
    <property type="entry name" value="DEXDc"/>
    <property type="match status" value="1"/>
</dbReference>
<feature type="region of interest" description="Disordered" evidence="14">
    <location>
        <begin position="332"/>
        <end position="430"/>
    </location>
</feature>
<evidence type="ECO:0000256" key="14">
    <source>
        <dbReference type="SAM" id="MobiDB-lite"/>
    </source>
</evidence>
<keyword evidence="9" id="KW-0539">Nucleus</keyword>
<keyword evidence="6" id="KW-0067">ATP-binding</keyword>
<dbReference type="InterPro" id="IPR011545">
    <property type="entry name" value="DEAD/DEAH_box_helicase_dom"/>
</dbReference>
<keyword evidence="3" id="KW-0547">Nucleotide-binding</keyword>
<dbReference type="CDD" id="cd18794">
    <property type="entry name" value="SF2_C_RecQ"/>
    <property type="match status" value="1"/>
</dbReference>
<dbReference type="GO" id="GO:0016787">
    <property type="term" value="F:hydrolase activity"/>
    <property type="evidence" value="ECO:0007669"/>
    <property type="project" value="UniProtKB-KW"/>
</dbReference>
<keyword evidence="13" id="KW-0863">Zinc-finger</keyword>
<dbReference type="GO" id="GO:0005634">
    <property type="term" value="C:nucleus"/>
    <property type="evidence" value="ECO:0007669"/>
    <property type="project" value="UniProtKB-SubCell"/>
</dbReference>
<dbReference type="GO" id="GO:0005524">
    <property type="term" value="F:ATP binding"/>
    <property type="evidence" value="ECO:0007669"/>
    <property type="project" value="UniProtKB-KW"/>
</dbReference>
<sequence>MSLLDDPTVKKTYNKCKYIVKIWEHKFIKKHKRIPSKLDIREAPAEIRNAYRKYFKLKTQALEESFVGVEGLDDDSGGADITGLTNEKSNQEESTSMDPDDLVFHLSNDHFTEEPTDKINSERIQTDLLSDNQASEDCWGRHLNKLLRADKPTSDVKASGPSKPVLSISKKLFCGSKFNKRNPRKSLTSTSLKKSVQSLDELSQSECSFQSEEIIQSFTADNHHNHLIYDNWPAGKQMISLSIVDTVLEQKEKPNLKKVDKGWLARVEQSTRTNYDSDDIVEDSDDEQPITKKSRLSTFKHFSSYSQSSLTTNVSFNEDMTQTDVKLEINQSEEQQQQHEQLKSKIESHSLRTSTRETKTNRRIVVNDFDEEEEKEDPYASDNDPNDPEFVIVKNKQKKMKRFSSLNESLKKAEKPQKKTKDQTKNKQKTPIQIETTCYELEYNVKPRVVAPRCDDLKNLLKDNLNQKTTEQHKTTEQRSNKRLTEMEKKLSSGTVNDNYRTINLRKKTFSRGHKQHNHSKYKKIQWKNKKKALYGPDMDMGGCDGGKLICFHCGQEGHFAQKCPQAKESSLLPYQEENEEQDQENIEAQPTLEEASKMARESELKMRKSRRSHDETVRDEEEQAELDEEEAFLLAEVEKLEEHVKKLDVADYVDMMKVVEPYYDQEPKEVPENVLDVLEKFGHQAFRPGQAMAIMRILSGKSTLVTLSTGSGKSLCYQLPAYMYSQRRPCISLVISPLVSLMEDQITGIPKFLKAVCLHTNQTATQRSKILEAIAMGEVNILLISPEAIVAGEKQSGFGSLLRKLPPIAFACIDEAHCVSQWSHNFRPSYLLICRVLKESLGVKTILGLTATATRATCRSIATSLGIPDDINGIIGDIPLPDNLKLSASKVEDRDRSLLKLLQSDRMKNCRSIIVYCTRREECERIASFLRTSLKYEGSNDKDSQNKKRKRLNLQAEPYHAGMSASRRRTVQNAFMSGDLRLVVATVAFGMGINKSDIRAVIHFNMPNSFESYVQEVGRAGRDGLPAYCHVFLRSTNQDESELRRHIHANSIDRHVIRKLLRKIFVSCSCKSSCPKHEVAFSIEKTVRYLDISEEIISTLLCYLELHPKNYVKLLNPAYTICKVISYGGVAEIRNASKTCPPLAMALALHPSSSDQHQLEFPVVDVASVMGWDSGICKHKLKNLEWASGKRSKLTVQFMDLGFRLLAPGNLSDDELDETLDNLYSQVRDQETKALKQLCAVHKALTSVTNENNLSSSFNDENNSNLKTIIRDYFRAVDPLATVILESAGIQNEDLLVNDIKALITMYRDTQFTGRAVARIFHGIQSPNYPAVIWGRCKFWRRHLSDDFHDICRIATREILKMR</sequence>
<dbReference type="Gene3D" id="1.10.10.1460">
    <property type="match status" value="1"/>
</dbReference>
<feature type="domain" description="Helicase ATP-binding" evidence="16">
    <location>
        <begin position="695"/>
        <end position="872"/>
    </location>
</feature>
<dbReference type="PANTHER" id="PTHR13710:SF108">
    <property type="entry name" value="ATP-DEPENDENT DNA HELICASE Q4"/>
    <property type="match status" value="1"/>
</dbReference>
<evidence type="ECO:0000259" key="16">
    <source>
        <dbReference type="PROSITE" id="PS51192"/>
    </source>
</evidence>
<feature type="region of interest" description="Disordered" evidence="14">
    <location>
        <begin position="77"/>
        <end position="97"/>
    </location>
</feature>
<feature type="compositionally biased region" description="Basic and acidic residues" evidence="14">
    <location>
        <begin position="409"/>
        <end position="425"/>
    </location>
</feature>
<comment type="similarity">
    <text evidence="2">Belongs to the helicase family. RecQ subfamily.</text>
</comment>
<evidence type="ECO:0000256" key="4">
    <source>
        <dbReference type="ARBA" id="ARBA00022801"/>
    </source>
</evidence>
<evidence type="ECO:0000313" key="19">
    <source>
        <dbReference type="Proteomes" id="UP001566132"/>
    </source>
</evidence>
<dbReference type="Gene3D" id="4.10.60.10">
    <property type="entry name" value="Zinc finger, CCHC-type"/>
    <property type="match status" value="1"/>
</dbReference>
<dbReference type="SUPFAM" id="SSF57756">
    <property type="entry name" value="Retrovirus zinc finger-like domains"/>
    <property type="match status" value="1"/>
</dbReference>
<keyword evidence="13" id="KW-0862">Zinc</keyword>
<feature type="region of interest" description="Disordered" evidence="14">
    <location>
        <begin position="465"/>
        <end position="484"/>
    </location>
</feature>
<reference evidence="18 19" key="1">
    <citation type="submission" date="2024-05" db="EMBL/GenBank/DDBJ databases">
        <title>Genetic variation in Jamaican populations of the coffee berry borer (Hypothenemus hampei).</title>
        <authorList>
            <person name="Errbii M."/>
            <person name="Myrie A."/>
        </authorList>
    </citation>
    <scope>NUCLEOTIDE SEQUENCE [LARGE SCALE GENOMIC DNA]</scope>
    <source>
        <strain evidence="18">JA-Hopewell-2020-01-JO</strain>
        <tissue evidence="18">Whole body</tissue>
    </source>
</reference>
<dbReference type="InterPro" id="IPR001650">
    <property type="entry name" value="Helicase_C-like"/>
</dbReference>
<dbReference type="Proteomes" id="UP001566132">
    <property type="component" value="Unassembled WGS sequence"/>
</dbReference>
<evidence type="ECO:0000259" key="17">
    <source>
        <dbReference type="PROSITE" id="PS51194"/>
    </source>
</evidence>
<feature type="domain" description="CCHC-type" evidence="15">
    <location>
        <begin position="551"/>
        <end position="566"/>
    </location>
</feature>
<evidence type="ECO:0000256" key="8">
    <source>
        <dbReference type="ARBA" id="ARBA00023235"/>
    </source>
</evidence>
<evidence type="ECO:0000256" key="6">
    <source>
        <dbReference type="ARBA" id="ARBA00022840"/>
    </source>
</evidence>
<comment type="catalytic activity">
    <reaction evidence="12">
        <text>ATP + H2O = ADP + phosphate + H(+)</text>
        <dbReference type="Rhea" id="RHEA:13065"/>
        <dbReference type="ChEBI" id="CHEBI:15377"/>
        <dbReference type="ChEBI" id="CHEBI:15378"/>
        <dbReference type="ChEBI" id="CHEBI:30616"/>
        <dbReference type="ChEBI" id="CHEBI:43474"/>
        <dbReference type="ChEBI" id="CHEBI:456216"/>
    </reaction>
</comment>
<feature type="compositionally biased region" description="Basic and acidic residues" evidence="14">
    <location>
        <begin position="470"/>
        <end position="484"/>
    </location>
</feature>
<dbReference type="InterPro" id="IPR027417">
    <property type="entry name" value="P-loop_NTPase"/>
</dbReference>
<evidence type="ECO:0000256" key="3">
    <source>
        <dbReference type="ARBA" id="ARBA00022741"/>
    </source>
</evidence>
<evidence type="ECO:0000259" key="15">
    <source>
        <dbReference type="PROSITE" id="PS50158"/>
    </source>
</evidence>
<evidence type="ECO:0000256" key="9">
    <source>
        <dbReference type="ARBA" id="ARBA00023242"/>
    </source>
</evidence>
<gene>
    <name evidence="18" type="ORF">ABEB36_001870</name>
</gene>
<evidence type="ECO:0000256" key="7">
    <source>
        <dbReference type="ARBA" id="ARBA00023125"/>
    </source>
</evidence>
<dbReference type="PROSITE" id="PS51194">
    <property type="entry name" value="HELICASE_CTER"/>
    <property type="match status" value="1"/>
</dbReference>